<evidence type="ECO:0000256" key="1">
    <source>
        <dbReference type="SAM" id="MobiDB-lite"/>
    </source>
</evidence>
<dbReference type="Pfam" id="PF24927">
    <property type="entry name" value="DUF7747"/>
    <property type="match status" value="4"/>
</dbReference>
<dbReference type="Proteomes" id="UP000005237">
    <property type="component" value="Unassembled WGS sequence"/>
</dbReference>
<evidence type="ECO:0000313" key="4">
    <source>
        <dbReference type="Proteomes" id="UP000005237"/>
    </source>
</evidence>
<feature type="region of interest" description="Disordered" evidence="1">
    <location>
        <begin position="59"/>
        <end position="79"/>
    </location>
</feature>
<reference evidence="3" key="2">
    <citation type="submission" date="2022-06" db="UniProtKB">
        <authorList>
            <consortium name="EnsemblMetazoa"/>
        </authorList>
    </citation>
    <scope>IDENTIFICATION</scope>
    <source>
        <strain evidence="3">DF5081</strain>
    </source>
</reference>
<feature type="region of interest" description="Disordered" evidence="1">
    <location>
        <begin position="1"/>
        <end position="46"/>
    </location>
</feature>
<dbReference type="EnsemblMetazoa" id="CJA13292.1">
    <property type="protein sequence ID" value="CJA13292.1"/>
    <property type="gene ID" value="WBGene00132496"/>
</dbReference>
<dbReference type="PANTHER" id="PTHR31824:SF3">
    <property type="entry name" value="AAA DOMAIN-CONTAINING PROTEIN"/>
    <property type="match status" value="1"/>
</dbReference>
<feature type="domain" description="DUF7747" evidence="2">
    <location>
        <begin position="953"/>
        <end position="1120"/>
    </location>
</feature>
<organism evidence="3 4">
    <name type="scientific">Caenorhabditis japonica</name>
    <dbReference type="NCBI Taxonomy" id="281687"/>
    <lineage>
        <taxon>Eukaryota</taxon>
        <taxon>Metazoa</taxon>
        <taxon>Ecdysozoa</taxon>
        <taxon>Nematoda</taxon>
        <taxon>Chromadorea</taxon>
        <taxon>Rhabditida</taxon>
        <taxon>Rhabditina</taxon>
        <taxon>Rhabditomorpha</taxon>
        <taxon>Rhabditoidea</taxon>
        <taxon>Rhabditidae</taxon>
        <taxon>Peloderinae</taxon>
        <taxon>Caenorhabditis</taxon>
    </lineage>
</organism>
<name>A0A8R1DUY8_CAEJA</name>
<keyword evidence="4" id="KW-1185">Reference proteome</keyword>
<accession>A0A8R1DUY8</accession>
<feature type="compositionally biased region" description="Basic residues" evidence="1">
    <location>
        <begin position="191"/>
        <end position="200"/>
    </location>
</feature>
<dbReference type="InterPro" id="IPR056649">
    <property type="entry name" value="DUF7747"/>
</dbReference>
<feature type="compositionally biased region" description="Basic and acidic residues" evidence="1">
    <location>
        <begin position="11"/>
        <end position="23"/>
    </location>
</feature>
<protein>
    <recommendedName>
        <fullName evidence="2">DUF7747 domain-containing protein</fullName>
    </recommendedName>
</protein>
<evidence type="ECO:0000313" key="3">
    <source>
        <dbReference type="EnsemblMetazoa" id="CJA13292.1"/>
    </source>
</evidence>
<sequence length="1373" mass="156087">MPRKSTPIKLAPDDKESPPEKEISGSPVKEGTPSSSARPRRTARKNVLYSNEDYDLEAVGQPKKESAINEATPPTELLDPSSTISISAVSHQSVLYKTKLEGSRKRKFPPHLAEMMDESAAPIVIKKPPLFDESLFAEGSNLVVGAEYEVPQDDDGPPVLKPSDDFDETQVYHHSGDELDDEAPSLEKNQPAKKRGRPRRIAPVEKKDDANPNEFSPVKIKLNRPSTRILRVPHGEKTSKKAASTNQKNVKLFENELETTPNGDTYAVVINGCLAELLRKERIIDLLTNPEEIEMIRQGGWILEKPPRLPPLTTEKICYAFYVDGCKVTSPKELSNDDLRPWTSTIEQSNSHFLNVKPNVRRHPVARQNGKLVQVKIDPRLAELHLTEYSARLPRELRLRKKIFYLSRENQIFGNVLILYDYTSPGLAPVVMNLPHGNDLLRNALGEDIDDGIEDEEPFEQQIYGGTRGGLFLKLRQSRLGFVQNKKQLLDYLYNKTEILVECNALNNSLPDLPPLIENAGVFVYFVPSQCIVNQIHHATDGLSPWTTNPSGDGLPQARVRSTRRTLYQESNGTMSLGRLPKAASNFYLVETMSTLARCKRIRKRVFYIQEHSGIVHGNVCYIYEFLFDGPLPELYSGAELKQYQAQPKWELQRKKSISDMPDQLLEADPFDPIEIDTIDEEEIISEAAIEPHDSLICPMPDPLEQTHLIELIEPHMEDTLNGGYDDEFVDDLIEKAENPEPFYDEPRALESGQVYLTVRHKKIATSFDVVLEYIVNSNIILDRNLLNHIKPGHPPIVTNARAYAFFVAGSAIFPHDINRDDFSPWSHNGNAENPTCYRTKVRKFGLRCEGGTNFQLHDADYKLSPFHLVYLYSINPKEPRLRKKIYYIMETQSKMVVSHALILYDYNVEGNLPRMNGGQMKTFQKRTLRNGQPQHHDMYNDVSEVSEEEKECPFHMPFDQMPDGTLYMQLKDNEFWNDRNRMLEFLINRPQLLDAIGCLNSKVPELPPPCNGKATFVFFINGDEVTLRSLTADKLAPWSENVCSNPHGVTKRPKSSKVPLGFNRDNQLRVWKSTAIVNEPVEYVLHIYTATLPRCTRLRKKVVYVQKEGRPCGHCLIMYSYTEPGEIPEPVRKSTLQDFIDHLDPVIRNYINDLFKTVEIPEVSKIIYQDHGMHINTNILQILHQQFLRNYKSLGGDGILETETAANEWTNADGAGPSSSALKEVDGHKTQMVALSGDMITEEEMIVEHTEIVQPLNDSFGANGPRENPFLNKSMMTSGFVRGSQRYDALWRIAQKHFGTSNLQDTFDALFKLLHEKNEERLLQSVNHAFNVEIYTAENNIEQVLVEEVVEPGPIADENLEQAEQVEEIEQQ</sequence>
<feature type="region of interest" description="Disordered" evidence="1">
    <location>
        <begin position="149"/>
        <end position="218"/>
    </location>
</feature>
<feature type="domain" description="DUF7747" evidence="2">
    <location>
        <begin position="741"/>
        <end position="905"/>
    </location>
</feature>
<reference evidence="4" key="1">
    <citation type="submission" date="2010-08" db="EMBL/GenBank/DDBJ databases">
        <authorList>
            <consortium name="Caenorhabditis japonica Sequencing Consortium"/>
            <person name="Wilson R.K."/>
        </authorList>
    </citation>
    <scope>NUCLEOTIDE SEQUENCE [LARGE SCALE GENOMIC DNA]</scope>
    <source>
        <strain evidence="4">DF5081</strain>
    </source>
</reference>
<dbReference type="PANTHER" id="PTHR31824">
    <property type="entry name" value="PROTEIN CBG17809"/>
    <property type="match status" value="1"/>
</dbReference>
<feature type="domain" description="DUF7747" evidence="2">
    <location>
        <begin position="252"/>
        <end position="420"/>
    </location>
</feature>
<proteinExistence type="predicted"/>
<feature type="domain" description="DUF7747" evidence="2">
    <location>
        <begin position="457"/>
        <end position="624"/>
    </location>
</feature>
<evidence type="ECO:0000259" key="2">
    <source>
        <dbReference type="Pfam" id="PF24927"/>
    </source>
</evidence>